<protein>
    <submittedName>
        <fullName evidence="1">Uncharacterized protein</fullName>
    </submittedName>
</protein>
<organism evidence="1 2">
    <name type="scientific">Phytohabitans flavus</name>
    <dbReference type="NCBI Taxonomy" id="1076124"/>
    <lineage>
        <taxon>Bacteria</taxon>
        <taxon>Bacillati</taxon>
        <taxon>Actinomycetota</taxon>
        <taxon>Actinomycetes</taxon>
        <taxon>Micromonosporales</taxon>
        <taxon>Micromonosporaceae</taxon>
    </lineage>
</organism>
<dbReference type="KEGG" id="pfla:Pflav_066410"/>
<dbReference type="AlphaFoldDB" id="A0A6F8Y2N2"/>
<keyword evidence="2" id="KW-1185">Reference proteome</keyword>
<accession>A0A6F8Y2N2</accession>
<reference evidence="1 2" key="2">
    <citation type="submission" date="2020-03" db="EMBL/GenBank/DDBJ databases">
        <authorList>
            <person name="Ichikawa N."/>
            <person name="Kimura A."/>
            <person name="Kitahashi Y."/>
            <person name="Uohara A."/>
        </authorList>
    </citation>
    <scope>NUCLEOTIDE SEQUENCE [LARGE SCALE GENOMIC DNA]</scope>
    <source>
        <strain evidence="1 2">NBRC 107702</strain>
    </source>
</reference>
<evidence type="ECO:0000313" key="2">
    <source>
        <dbReference type="Proteomes" id="UP000502508"/>
    </source>
</evidence>
<proteinExistence type="predicted"/>
<sequence>MGITATVGPASPPESVVPTRATAVPTLAAGLTIDREGGFVGISQTITVEADGRWTYYRNRPGPGGGTPVRGKLNEVQLADLRALLADPRLGTEAGDPSGCEDGYEYTLVTGPTKVQWADCGTEAPATAKRVVELVSTSTPF</sequence>
<reference evidence="1 2" key="1">
    <citation type="submission" date="2020-03" db="EMBL/GenBank/DDBJ databases">
        <title>Whole genome shotgun sequence of Phytohabitans flavus NBRC 107702.</title>
        <authorList>
            <person name="Komaki H."/>
            <person name="Tamura T."/>
        </authorList>
    </citation>
    <scope>NUCLEOTIDE SEQUENCE [LARGE SCALE GENOMIC DNA]</scope>
    <source>
        <strain evidence="1 2">NBRC 107702</strain>
    </source>
</reference>
<dbReference type="Proteomes" id="UP000502508">
    <property type="component" value="Chromosome"/>
</dbReference>
<evidence type="ECO:0000313" key="1">
    <source>
        <dbReference type="EMBL" id="BCB80231.1"/>
    </source>
</evidence>
<name>A0A6F8Y2N2_9ACTN</name>
<dbReference type="EMBL" id="AP022870">
    <property type="protein sequence ID" value="BCB80231.1"/>
    <property type="molecule type" value="Genomic_DNA"/>
</dbReference>
<gene>
    <name evidence="1" type="ORF">Pflav_066410</name>
</gene>